<comment type="caution">
    <text evidence="7">The sequence shown here is derived from an EMBL/GenBank/DDBJ whole genome shotgun (WGS) entry which is preliminary data.</text>
</comment>
<dbReference type="GO" id="GO:0022857">
    <property type="term" value="F:transmembrane transporter activity"/>
    <property type="evidence" value="ECO:0007669"/>
    <property type="project" value="InterPro"/>
</dbReference>
<evidence type="ECO:0000256" key="4">
    <source>
        <dbReference type="ARBA" id="ARBA00022989"/>
    </source>
</evidence>
<dbReference type="Proteomes" id="UP000190959">
    <property type="component" value="Unassembled WGS sequence"/>
</dbReference>
<feature type="transmembrane region" description="Helical" evidence="6">
    <location>
        <begin position="226"/>
        <end position="250"/>
    </location>
</feature>
<dbReference type="PANTHER" id="PTHR43370:SF2">
    <property type="entry name" value="ABC TRANSPORTER PERMEASE PROTEIN"/>
    <property type="match status" value="1"/>
</dbReference>
<name>A0A1S9N5C5_CLOBE</name>
<sequence length="310" mass="33026">MDISLFLSSAVIAGTPLLFATLGCILGEKVGNLNLGIEGMMLMGAIGGFILGYTTGNVFLALLFSMLLGAIGSLIYSILTVSLRASQVVTGLALTIFGSGFSSFIGKDYVGQVLSDNLKNILAPIKIPLISDIPVIGSALFNQSMFVYLGYICAILIYFYLNFTKYGLNMKMIGENPYAADAAGINVSLYKYINLLIGGALCGLGGSFLSLVYIPSWQENVTAGRGWIAVALVIFIGWSPVKAIFGAILFGGLDILGLRLQGTGIEVNQYFITMLPYATTIIVLVLGGLKKNNLNSSPQALGEAYFREDR</sequence>
<feature type="transmembrane region" description="Helical" evidence="6">
    <location>
        <begin position="88"/>
        <end position="106"/>
    </location>
</feature>
<dbReference type="RefSeq" id="WP_078115834.1">
    <property type="nucleotide sequence ID" value="NZ_CP144906.1"/>
</dbReference>
<gene>
    <name evidence="7" type="ORF">CBEIBR21_12930</name>
</gene>
<proteinExistence type="predicted"/>
<feature type="transmembrane region" description="Helical" evidence="6">
    <location>
        <begin position="270"/>
        <end position="289"/>
    </location>
</feature>
<feature type="transmembrane region" description="Helical" evidence="6">
    <location>
        <begin position="192"/>
        <end position="214"/>
    </location>
</feature>
<keyword evidence="5 6" id="KW-0472">Membrane</keyword>
<dbReference type="InterPro" id="IPR001851">
    <property type="entry name" value="ABC_transp_permease"/>
</dbReference>
<feature type="transmembrane region" description="Helical" evidence="6">
    <location>
        <begin position="33"/>
        <end position="53"/>
    </location>
</feature>
<reference evidence="7 8" key="1">
    <citation type="submission" date="2017-02" db="EMBL/GenBank/DDBJ databases">
        <title>Genome sequence of Clostridium beijerinckii Br21.</title>
        <authorList>
            <person name="Fonseca B.C."/>
            <person name="Guazzaroni M.E."/>
            <person name="Riano-Pachon D.M."/>
            <person name="Reginatto V."/>
        </authorList>
    </citation>
    <scope>NUCLEOTIDE SEQUENCE [LARGE SCALE GENOMIC DNA]</scope>
    <source>
        <strain evidence="7 8">Br21</strain>
    </source>
</reference>
<dbReference type="Pfam" id="PF02653">
    <property type="entry name" value="BPD_transp_2"/>
    <property type="match status" value="1"/>
</dbReference>
<feature type="transmembrane region" description="Helical" evidence="6">
    <location>
        <begin position="6"/>
        <end position="26"/>
    </location>
</feature>
<dbReference type="EMBL" id="MWMH01000004">
    <property type="protein sequence ID" value="OOP72719.1"/>
    <property type="molecule type" value="Genomic_DNA"/>
</dbReference>
<evidence type="ECO:0000313" key="7">
    <source>
        <dbReference type="EMBL" id="OOP72719.1"/>
    </source>
</evidence>
<evidence type="ECO:0000256" key="5">
    <source>
        <dbReference type="ARBA" id="ARBA00023136"/>
    </source>
</evidence>
<dbReference type="PANTHER" id="PTHR43370">
    <property type="entry name" value="SUGAR ABC TRANSPORTER INTEGRAL MEMBRANE PROTEIN-RELATED"/>
    <property type="match status" value="1"/>
</dbReference>
<evidence type="ECO:0000256" key="1">
    <source>
        <dbReference type="ARBA" id="ARBA00004651"/>
    </source>
</evidence>
<feature type="transmembrane region" description="Helical" evidence="6">
    <location>
        <begin position="145"/>
        <end position="163"/>
    </location>
</feature>
<feature type="transmembrane region" description="Helical" evidence="6">
    <location>
        <begin position="59"/>
        <end position="81"/>
    </location>
</feature>
<accession>A0A1S9N5C5</accession>
<dbReference type="CDD" id="cd06580">
    <property type="entry name" value="TM_PBP1_transp_TpRbsC_like"/>
    <property type="match status" value="1"/>
</dbReference>
<evidence type="ECO:0000256" key="3">
    <source>
        <dbReference type="ARBA" id="ARBA00022692"/>
    </source>
</evidence>
<protein>
    <submittedName>
        <fullName evidence="7">ABC transporter permease</fullName>
    </submittedName>
</protein>
<dbReference type="GO" id="GO:0005886">
    <property type="term" value="C:plasma membrane"/>
    <property type="evidence" value="ECO:0007669"/>
    <property type="project" value="UniProtKB-SubCell"/>
</dbReference>
<keyword evidence="3 6" id="KW-0812">Transmembrane</keyword>
<organism evidence="7 8">
    <name type="scientific">Clostridium beijerinckii</name>
    <name type="common">Clostridium MP</name>
    <dbReference type="NCBI Taxonomy" id="1520"/>
    <lineage>
        <taxon>Bacteria</taxon>
        <taxon>Bacillati</taxon>
        <taxon>Bacillota</taxon>
        <taxon>Clostridia</taxon>
        <taxon>Eubacteriales</taxon>
        <taxon>Clostridiaceae</taxon>
        <taxon>Clostridium</taxon>
    </lineage>
</organism>
<dbReference type="AlphaFoldDB" id="A0A1S9N5C5"/>
<keyword evidence="2" id="KW-1003">Cell membrane</keyword>
<evidence type="ECO:0000256" key="6">
    <source>
        <dbReference type="SAM" id="Phobius"/>
    </source>
</evidence>
<evidence type="ECO:0000313" key="8">
    <source>
        <dbReference type="Proteomes" id="UP000190959"/>
    </source>
</evidence>
<evidence type="ECO:0000256" key="2">
    <source>
        <dbReference type="ARBA" id="ARBA00022475"/>
    </source>
</evidence>
<comment type="subcellular location">
    <subcellularLocation>
        <location evidence="1">Cell membrane</location>
        <topology evidence="1">Multi-pass membrane protein</topology>
    </subcellularLocation>
</comment>
<keyword evidence="4 6" id="KW-1133">Transmembrane helix</keyword>